<accession>A0A917R9W6</accession>
<evidence type="ECO:0000256" key="2">
    <source>
        <dbReference type="ARBA" id="ARBA00008193"/>
    </source>
</evidence>
<evidence type="ECO:0000256" key="1">
    <source>
        <dbReference type="ARBA" id="ARBA00004651"/>
    </source>
</evidence>
<feature type="domain" description="Glycine transporter" evidence="9">
    <location>
        <begin position="14"/>
        <end position="88"/>
    </location>
</feature>
<keyword evidence="4 8" id="KW-0812">Transmembrane</keyword>
<evidence type="ECO:0000313" key="11">
    <source>
        <dbReference type="Proteomes" id="UP000638263"/>
    </source>
</evidence>
<feature type="transmembrane region" description="Helical" evidence="8">
    <location>
        <begin position="152"/>
        <end position="172"/>
    </location>
</feature>
<evidence type="ECO:0000313" key="10">
    <source>
        <dbReference type="EMBL" id="GGK97786.1"/>
    </source>
</evidence>
<keyword evidence="3" id="KW-1003">Cell membrane</keyword>
<feature type="region of interest" description="Disordered" evidence="7">
    <location>
        <begin position="220"/>
        <end position="257"/>
    </location>
</feature>
<gene>
    <name evidence="10" type="ORF">GCM10011588_10370</name>
</gene>
<proteinExistence type="inferred from homology"/>
<dbReference type="EMBL" id="BMMH01000002">
    <property type="protein sequence ID" value="GGK97786.1"/>
    <property type="molecule type" value="Genomic_DNA"/>
</dbReference>
<protein>
    <recommendedName>
        <fullName evidence="9">Glycine transporter domain-containing protein</fullName>
    </recommendedName>
</protein>
<feature type="compositionally biased region" description="Basic and acidic residues" evidence="7">
    <location>
        <begin position="248"/>
        <end position="257"/>
    </location>
</feature>
<reference evidence="10" key="1">
    <citation type="journal article" date="2014" name="Int. J. Syst. Evol. Microbiol.">
        <title>Complete genome sequence of Corynebacterium casei LMG S-19264T (=DSM 44701T), isolated from a smear-ripened cheese.</title>
        <authorList>
            <consortium name="US DOE Joint Genome Institute (JGI-PGF)"/>
            <person name="Walter F."/>
            <person name="Albersmeier A."/>
            <person name="Kalinowski J."/>
            <person name="Ruckert C."/>
        </authorList>
    </citation>
    <scope>NUCLEOTIDE SEQUENCE</scope>
    <source>
        <strain evidence="10">CGMCC 4.3508</strain>
    </source>
</reference>
<feature type="compositionally biased region" description="Basic residues" evidence="7">
    <location>
        <begin position="224"/>
        <end position="234"/>
    </location>
</feature>
<comment type="caution">
    <text evidence="10">The sequence shown here is derived from an EMBL/GenBank/DDBJ whole genome shotgun (WGS) entry which is preliminary data.</text>
</comment>
<dbReference type="InterPro" id="IPR005115">
    <property type="entry name" value="Gly_transporter"/>
</dbReference>
<evidence type="ECO:0000256" key="5">
    <source>
        <dbReference type="ARBA" id="ARBA00022989"/>
    </source>
</evidence>
<evidence type="ECO:0000256" key="3">
    <source>
        <dbReference type="ARBA" id="ARBA00022475"/>
    </source>
</evidence>
<keyword evidence="11" id="KW-1185">Reference proteome</keyword>
<feature type="transmembrane region" description="Helical" evidence="8">
    <location>
        <begin position="121"/>
        <end position="140"/>
    </location>
</feature>
<evidence type="ECO:0000256" key="7">
    <source>
        <dbReference type="SAM" id="MobiDB-lite"/>
    </source>
</evidence>
<evidence type="ECO:0000259" key="9">
    <source>
        <dbReference type="Pfam" id="PF03458"/>
    </source>
</evidence>
<feature type="domain" description="Glycine transporter" evidence="9">
    <location>
        <begin position="100"/>
        <end position="172"/>
    </location>
</feature>
<dbReference type="GO" id="GO:0005886">
    <property type="term" value="C:plasma membrane"/>
    <property type="evidence" value="ECO:0007669"/>
    <property type="project" value="UniProtKB-SubCell"/>
</dbReference>
<dbReference type="Proteomes" id="UP000638263">
    <property type="component" value="Unassembled WGS sequence"/>
</dbReference>
<feature type="transmembrane region" description="Helical" evidence="8">
    <location>
        <begin position="97"/>
        <end position="115"/>
    </location>
</feature>
<dbReference type="AlphaFoldDB" id="A0A917R9W6"/>
<name>A0A917R9W6_9NOCA</name>
<evidence type="ECO:0000256" key="4">
    <source>
        <dbReference type="ARBA" id="ARBA00022692"/>
    </source>
</evidence>
<dbReference type="PANTHER" id="PTHR30506:SF3">
    <property type="entry name" value="UPF0126 INNER MEMBRANE PROTEIN YADS-RELATED"/>
    <property type="match status" value="1"/>
</dbReference>
<dbReference type="RefSeq" id="WP_229718621.1">
    <property type="nucleotide sequence ID" value="NZ_BMMH01000002.1"/>
</dbReference>
<evidence type="ECO:0000256" key="8">
    <source>
        <dbReference type="SAM" id="Phobius"/>
    </source>
</evidence>
<dbReference type="PANTHER" id="PTHR30506">
    <property type="entry name" value="INNER MEMBRANE PROTEIN"/>
    <property type="match status" value="1"/>
</dbReference>
<feature type="transmembrane region" description="Helical" evidence="8">
    <location>
        <begin position="38"/>
        <end position="59"/>
    </location>
</feature>
<organism evidence="10 11">
    <name type="scientific">Nocardia jinanensis</name>
    <dbReference type="NCBI Taxonomy" id="382504"/>
    <lineage>
        <taxon>Bacteria</taxon>
        <taxon>Bacillati</taxon>
        <taxon>Actinomycetota</taxon>
        <taxon>Actinomycetes</taxon>
        <taxon>Mycobacteriales</taxon>
        <taxon>Nocardiaceae</taxon>
        <taxon>Nocardia</taxon>
    </lineage>
</organism>
<feature type="transmembrane region" description="Helical" evidence="8">
    <location>
        <begin position="14"/>
        <end position="31"/>
    </location>
</feature>
<evidence type="ECO:0000256" key="6">
    <source>
        <dbReference type="ARBA" id="ARBA00023136"/>
    </source>
</evidence>
<comment type="similarity">
    <text evidence="2">Belongs to the UPF0126 family.</text>
</comment>
<feature type="transmembrane region" description="Helical" evidence="8">
    <location>
        <begin position="178"/>
        <end position="197"/>
    </location>
</feature>
<keyword evidence="5 8" id="KW-1133">Transmembrane helix</keyword>
<comment type="subcellular location">
    <subcellularLocation>
        <location evidence="1">Cell membrane</location>
        <topology evidence="1">Multi-pass membrane protein</topology>
    </subcellularLocation>
</comment>
<dbReference type="Pfam" id="PF03458">
    <property type="entry name" value="Gly_transporter"/>
    <property type="match status" value="2"/>
</dbReference>
<sequence length="257" mass="26947">MAAPIDTIDQVTRYLDLAGVLACAMLGGAVSRTEGLDLFGFLVVGIVSGLGGGIIRDTLLQQGPPVALTDYAYLPTAVAGTLIAFLIHLSEHSWDRLFTALDAAVIGFWAVTGAQKTLAAGLGWLPAVLLGITTAVGGGATRDVLLRRVPAVFGGNGLYATVAAVVAGTMVVSTYLGAPAVGIVAGICCSLLLRLAAVRFGWGLPNGLNWQPHTRLAAAFRGTRPPRRRRRGRDRRPDTRDGNTAPVREPKRTTDEP</sequence>
<keyword evidence="6 8" id="KW-0472">Membrane</keyword>
<feature type="transmembrane region" description="Helical" evidence="8">
    <location>
        <begin position="71"/>
        <end position="90"/>
    </location>
</feature>
<reference evidence="10" key="2">
    <citation type="submission" date="2020-09" db="EMBL/GenBank/DDBJ databases">
        <authorList>
            <person name="Sun Q."/>
            <person name="Zhou Y."/>
        </authorList>
    </citation>
    <scope>NUCLEOTIDE SEQUENCE</scope>
    <source>
        <strain evidence="10">CGMCC 4.3508</strain>
    </source>
</reference>